<feature type="active site" description="Proton acceptor" evidence="9 10">
    <location>
        <position position="68"/>
    </location>
</feature>
<evidence type="ECO:0000256" key="3">
    <source>
        <dbReference type="ARBA" id="ARBA00008184"/>
    </source>
</evidence>
<dbReference type="NCBIfam" id="NF003591">
    <property type="entry name" value="PRK05254.1-4"/>
    <property type="match status" value="1"/>
</dbReference>
<dbReference type="CDD" id="cd10027">
    <property type="entry name" value="UDG-F1-like"/>
    <property type="match status" value="1"/>
</dbReference>
<comment type="catalytic activity">
    <reaction evidence="1 9 11">
        <text>Hydrolyzes single-stranded DNA or mismatched double-stranded DNA and polynucleotides, releasing free uracil.</text>
        <dbReference type="EC" id="3.2.2.27"/>
    </reaction>
</comment>
<gene>
    <name evidence="9 13" type="primary">ung</name>
    <name evidence="13" type="ORF">NAF29_17010</name>
</gene>
<evidence type="ECO:0000313" key="13">
    <source>
        <dbReference type="EMBL" id="MCM2681351.1"/>
    </source>
</evidence>
<dbReference type="GO" id="GO:0004844">
    <property type="term" value="F:uracil DNA N-glycosylase activity"/>
    <property type="evidence" value="ECO:0007669"/>
    <property type="project" value="UniProtKB-UniRule"/>
</dbReference>
<dbReference type="FunFam" id="3.40.470.10:FF:000001">
    <property type="entry name" value="Uracil-DNA glycosylase"/>
    <property type="match status" value="1"/>
</dbReference>
<keyword evidence="6 9" id="KW-0227">DNA damage</keyword>
<evidence type="ECO:0000256" key="7">
    <source>
        <dbReference type="ARBA" id="ARBA00022801"/>
    </source>
</evidence>
<evidence type="ECO:0000256" key="11">
    <source>
        <dbReference type="RuleBase" id="RU003780"/>
    </source>
</evidence>
<proteinExistence type="inferred from homology"/>
<dbReference type="PANTHER" id="PTHR11264">
    <property type="entry name" value="URACIL-DNA GLYCOSYLASE"/>
    <property type="match status" value="1"/>
</dbReference>
<dbReference type="PROSITE" id="PS00130">
    <property type="entry name" value="U_DNA_GLYCOSYLASE"/>
    <property type="match status" value="1"/>
</dbReference>
<dbReference type="SUPFAM" id="SSF52141">
    <property type="entry name" value="Uracil-DNA glycosylase-like"/>
    <property type="match status" value="1"/>
</dbReference>
<comment type="function">
    <text evidence="2 9 11">Excises uracil residues from the DNA which can arise as a result of misincorporation of dUMP residues by DNA polymerase or due to deamination of cytosine.</text>
</comment>
<organism evidence="13 14">
    <name type="scientific">Echinimonas agarilytica</name>
    <dbReference type="NCBI Taxonomy" id="1215918"/>
    <lineage>
        <taxon>Bacteria</taxon>
        <taxon>Pseudomonadati</taxon>
        <taxon>Pseudomonadota</taxon>
        <taxon>Gammaproteobacteria</taxon>
        <taxon>Alteromonadales</taxon>
        <taxon>Echinimonadaceae</taxon>
        <taxon>Echinimonas</taxon>
    </lineage>
</organism>
<dbReference type="NCBIfam" id="NF003588">
    <property type="entry name" value="PRK05254.1-1"/>
    <property type="match status" value="1"/>
</dbReference>
<evidence type="ECO:0000256" key="1">
    <source>
        <dbReference type="ARBA" id="ARBA00001400"/>
    </source>
</evidence>
<dbReference type="AlphaFoldDB" id="A0AA41WBW2"/>
<dbReference type="GO" id="GO:0005737">
    <property type="term" value="C:cytoplasm"/>
    <property type="evidence" value="ECO:0007669"/>
    <property type="project" value="UniProtKB-SubCell"/>
</dbReference>
<evidence type="ECO:0000256" key="6">
    <source>
        <dbReference type="ARBA" id="ARBA00022763"/>
    </source>
</evidence>
<dbReference type="HAMAP" id="MF_00148">
    <property type="entry name" value="UDG"/>
    <property type="match status" value="1"/>
</dbReference>
<dbReference type="EC" id="3.2.2.27" evidence="4 9"/>
<dbReference type="InterPro" id="IPR018085">
    <property type="entry name" value="Ura-DNA_Glyclase_AS"/>
</dbReference>
<protein>
    <recommendedName>
        <fullName evidence="5 9">Uracil-DNA glycosylase</fullName>
        <shortName evidence="9">UDG</shortName>
        <ecNumber evidence="4 9">3.2.2.27</ecNumber>
    </recommendedName>
</protein>
<dbReference type="NCBIfam" id="TIGR00628">
    <property type="entry name" value="ung"/>
    <property type="match status" value="1"/>
</dbReference>
<dbReference type="Gene3D" id="3.40.470.10">
    <property type="entry name" value="Uracil-DNA glycosylase-like domain"/>
    <property type="match status" value="1"/>
</dbReference>
<keyword evidence="9" id="KW-0963">Cytoplasm</keyword>
<dbReference type="SMART" id="SM00987">
    <property type="entry name" value="UreE_C"/>
    <property type="match status" value="1"/>
</dbReference>
<accession>A0AA41WBW2</accession>
<dbReference type="EMBL" id="JAMQGP010000010">
    <property type="protein sequence ID" value="MCM2681351.1"/>
    <property type="molecule type" value="Genomic_DNA"/>
</dbReference>
<evidence type="ECO:0000313" key="14">
    <source>
        <dbReference type="Proteomes" id="UP001165393"/>
    </source>
</evidence>
<keyword evidence="7 9" id="KW-0378">Hydrolase</keyword>
<evidence type="ECO:0000256" key="4">
    <source>
        <dbReference type="ARBA" id="ARBA00012030"/>
    </source>
</evidence>
<dbReference type="InterPro" id="IPR002043">
    <property type="entry name" value="UDG_fam1"/>
</dbReference>
<dbReference type="GO" id="GO:0097510">
    <property type="term" value="P:base-excision repair, AP site formation via deaminated base removal"/>
    <property type="evidence" value="ECO:0007669"/>
    <property type="project" value="TreeGrafter"/>
</dbReference>
<evidence type="ECO:0000256" key="2">
    <source>
        <dbReference type="ARBA" id="ARBA00002631"/>
    </source>
</evidence>
<dbReference type="NCBIfam" id="NF003589">
    <property type="entry name" value="PRK05254.1-2"/>
    <property type="match status" value="1"/>
</dbReference>
<feature type="domain" description="Uracil-DNA glycosylase-like" evidence="12">
    <location>
        <begin position="53"/>
        <end position="219"/>
    </location>
</feature>
<reference evidence="13 14" key="1">
    <citation type="journal article" date="2013" name="Antonie Van Leeuwenhoek">
        <title>Echinimonas agarilytica gen. nov., sp. nov., a new gammaproteobacterium isolated from the sea urchin Strongylocentrotus intermedius.</title>
        <authorList>
            <person name="Nedashkovskaya O.I."/>
            <person name="Stenkova A.M."/>
            <person name="Zhukova N.V."/>
            <person name="Van Trappen S."/>
            <person name="Lee J.S."/>
            <person name="Kim S.B."/>
        </authorList>
    </citation>
    <scope>NUCLEOTIDE SEQUENCE [LARGE SCALE GENOMIC DNA]</scope>
    <source>
        <strain evidence="13 14">KMM 6351</strain>
    </source>
</reference>
<evidence type="ECO:0000256" key="9">
    <source>
        <dbReference type="HAMAP-Rule" id="MF_00148"/>
    </source>
</evidence>
<evidence type="ECO:0000256" key="10">
    <source>
        <dbReference type="PROSITE-ProRule" id="PRU10072"/>
    </source>
</evidence>
<dbReference type="InterPro" id="IPR005122">
    <property type="entry name" value="Uracil-DNA_glycosylase-like"/>
</dbReference>
<comment type="caution">
    <text evidence="13">The sequence shown here is derived from an EMBL/GenBank/DDBJ whole genome shotgun (WGS) entry which is preliminary data.</text>
</comment>
<dbReference type="PANTHER" id="PTHR11264:SF0">
    <property type="entry name" value="URACIL-DNA GLYCOSYLASE"/>
    <property type="match status" value="1"/>
</dbReference>
<name>A0AA41WBW2_9GAMM</name>
<dbReference type="Proteomes" id="UP001165393">
    <property type="component" value="Unassembled WGS sequence"/>
</dbReference>
<keyword evidence="8 9" id="KW-0234">DNA repair</keyword>
<evidence type="ECO:0000256" key="8">
    <source>
        <dbReference type="ARBA" id="ARBA00023204"/>
    </source>
</evidence>
<evidence type="ECO:0000256" key="5">
    <source>
        <dbReference type="ARBA" id="ARBA00018429"/>
    </source>
</evidence>
<sequence>MSAIEQVSGYWKEFFEDQMSQAYMQQLSQFLREQKQDGQRIFPTSENMFKAFELTPLESVKVVIVGQDPYHGEGQAHGLSFSVQPGVDKPPSLKNIFKELNRDLGMDIPQTGCLQAWAERGVMLLNSVLTVPEGQAGGHQKKGWEQFTNAALSAINDRTQNVVFLSWGKFAHGVCEHIDTQRHCVIKTSHPSPLGATKAGKDFVSFNGSGCFSAANRWLMERQIAPVDWRLESD</sequence>
<comment type="subcellular location">
    <subcellularLocation>
        <location evidence="9">Cytoplasm</location>
    </subcellularLocation>
</comment>
<dbReference type="RefSeq" id="WP_251262832.1">
    <property type="nucleotide sequence ID" value="NZ_JAMQGP010000010.1"/>
</dbReference>
<dbReference type="Pfam" id="PF03167">
    <property type="entry name" value="UDG"/>
    <property type="match status" value="1"/>
</dbReference>
<comment type="similarity">
    <text evidence="3 9 11">Belongs to the uracil-DNA glycosylase (UDG) superfamily. UNG family.</text>
</comment>
<dbReference type="SMART" id="SM00986">
    <property type="entry name" value="UDG"/>
    <property type="match status" value="1"/>
</dbReference>
<keyword evidence="13" id="KW-0326">Glycosidase</keyword>
<dbReference type="NCBIfam" id="NF003592">
    <property type="entry name" value="PRK05254.1-5"/>
    <property type="match status" value="1"/>
</dbReference>
<keyword evidence="14" id="KW-1185">Reference proteome</keyword>
<evidence type="ECO:0000259" key="12">
    <source>
        <dbReference type="SMART" id="SM00986"/>
    </source>
</evidence>
<dbReference type="InterPro" id="IPR036895">
    <property type="entry name" value="Uracil-DNA_glycosylase-like_sf"/>
</dbReference>